<keyword evidence="1" id="KW-1133">Transmembrane helix</keyword>
<evidence type="ECO:0000313" key="3">
    <source>
        <dbReference type="Proteomes" id="UP001314241"/>
    </source>
</evidence>
<proteinExistence type="predicted"/>
<feature type="transmembrane region" description="Helical" evidence="1">
    <location>
        <begin position="43"/>
        <end position="67"/>
    </location>
</feature>
<keyword evidence="1" id="KW-0472">Membrane</keyword>
<dbReference type="EMBL" id="CAWVOH010000001">
    <property type="protein sequence ID" value="CAK8054211.1"/>
    <property type="molecule type" value="Genomic_DNA"/>
</dbReference>
<dbReference type="RefSeq" id="WP_349641748.1">
    <property type="nucleotide sequence ID" value="NZ_CAWVOH010000001.1"/>
</dbReference>
<evidence type="ECO:0000313" key="2">
    <source>
        <dbReference type="EMBL" id="CAK8054211.1"/>
    </source>
</evidence>
<comment type="caution">
    <text evidence="2">The sequence shown here is derived from an EMBL/GenBank/DDBJ whole genome shotgun (WGS) entry which is preliminary data.</text>
</comment>
<dbReference type="InterPro" id="IPR025270">
    <property type="entry name" value="DUF4044"/>
</dbReference>
<evidence type="ECO:0008006" key="4">
    <source>
        <dbReference type="Google" id="ProtNLM"/>
    </source>
</evidence>
<dbReference type="Pfam" id="PF13253">
    <property type="entry name" value="DUF4044"/>
    <property type="match status" value="1"/>
</dbReference>
<evidence type="ECO:0000256" key="1">
    <source>
        <dbReference type="SAM" id="Phobius"/>
    </source>
</evidence>
<keyword evidence="3" id="KW-1185">Reference proteome</keyword>
<dbReference type="Proteomes" id="UP001314241">
    <property type="component" value="Unassembled WGS sequence"/>
</dbReference>
<organism evidence="2 3">
    <name type="scientific">Eupransor demetentiae</name>
    <dbReference type="NCBI Taxonomy" id="3109584"/>
    <lineage>
        <taxon>Bacteria</taxon>
        <taxon>Bacillati</taxon>
        <taxon>Bacillota</taxon>
        <taxon>Bacilli</taxon>
        <taxon>Lactobacillales</taxon>
        <taxon>Lactobacillaceae</taxon>
        <taxon>Eupransor</taxon>
    </lineage>
</organism>
<protein>
    <recommendedName>
        <fullName evidence="4">DUF4044 domain-containing protein</fullName>
    </recommendedName>
</protein>
<accession>A0ABP0ESQ9</accession>
<name>A0ABP0ESQ9_9LACO</name>
<keyword evidence="1" id="KW-0812">Transmembrane</keyword>
<reference evidence="2 3" key="1">
    <citation type="submission" date="2024-01" db="EMBL/GenBank/DDBJ databases">
        <authorList>
            <person name="Botero Cardona J."/>
        </authorList>
    </citation>
    <scope>NUCLEOTIDE SEQUENCE [LARGE SCALE GENOMIC DNA]</scope>
    <source>
        <strain evidence="2 3">LMG 33000</strain>
    </source>
</reference>
<sequence>MPTETNRPAVNKKLEEEVHKQLAKRPMPKMEQKEKTRMSRWTLFMSFLMVFIMVGAGVLAAVSGLGWM</sequence>
<gene>
    <name evidence="2" type="ORF">R54876_GBNLAHCA_00773</name>
</gene>